<accession>A0ABT5TYG9</accession>
<dbReference type="Gene3D" id="3.50.50.60">
    <property type="entry name" value="FAD/NAD(P)-binding domain"/>
    <property type="match status" value="1"/>
</dbReference>
<organism evidence="2 3">
    <name type="scientific">Georgenia halotolerans</name>
    <dbReference type="NCBI Taxonomy" id="3028317"/>
    <lineage>
        <taxon>Bacteria</taxon>
        <taxon>Bacillati</taxon>
        <taxon>Actinomycetota</taxon>
        <taxon>Actinomycetes</taxon>
        <taxon>Micrococcales</taxon>
        <taxon>Bogoriellaceae</taxon>
        <taxon>Georgenia</taxon>
    </lineage>
</organism>
<sequence length="140" mass="14176">MGVTAVGHAGRAAARGRRVVVLGAGLAGLLAAAAASGDGRRVMVLERDVLPDRPLPRDGVPQGRQPHVFLHRGLRAIEELLPGFAEQLAAAGAVALDTGDLAWLGASGWAPPGRGSSRSSRRPGRCSSSRSGGGCGRCPA</sequence>
<keyword evidence="3" id="KW-1185">Reference proteome</keyword>
<dbReference type="EMBL" id="JARACI010000806">
    <property type="protein sequence ID" value="MDD9206185.1"/>
    <property type="molecule type" value="Genomic_DNA"/>
</dbReference>
<gene>
    <name evidence="2" type="ORF">PU560_06845</name>
</gene>
<feature type="region of interest" description="Disordered" evidence="1">
    <location>
        <begin position="107"/>
        <end position="140"/>
    </location>
</feature>
<comment type="caution">
    <text evidence="2">The sequence shown here is derived from an EMBL/GenBank/DDBJ whole genome shotgun (WGS) entry which is preliminary data.</text>
</comment>
<name>A0ABT5TYG9_9MICO</name>
<dbReference type="InterPro" id="IPR036188">
    <property type="entry name" value="FAD/NAD-bd_sf"/>
</dbReference>
<evidence type="ECO:0000313" key="3">
    <source>
        <dbReference type="Proteomes" id="UP001165561"/>
    </source>
</evidence>
<evidence type="ECO:0000256" key="1">
    <source>
        <dbReference type="SAM" id="MobiDB-lite"/>
    </source>
</evidence>
<feature type="compositionally biased region" description="Gly residues" evidence="1">
    <location>
        <begin position="131"/>
        <end position="140"/>
    </location>
</feature>
<reference evidence="2" key="1">
    <citation type="submission" date="2023-02" db="EMBL/GenBank/DDBJ databases">
        <title>Georgenia sp.10Sc9-8, isolated from a soil sample collected from the Taklamakan desert.</title>
        <authorList>
            <person name="Liu S."/>
        </authorList>
    </citation>
    <scope>NUCLEOTIDE SEQUENCE</scope>
    <source>
        <strain evidence="2">10Sc9-8</strain>
    </source>
</reference>
<dbReference type="Pfam" id="PF13450">
    <property type="entry name" value="NAD_binding_8"/>
    <property type="match status" value="1"/>
</dbReference>
<feature type="compositionally biased region" description="Low complexity" evidence="1">
    <location>
        <begin position="107"/>
        <end position="118"/>
    </location>
</feature>
<protein>
    <submittedName>
        <fullName evidence="2">FAD-binding protein</fullName>
    </submittedName>
</protein>
<proteinExistence type="predicted"/>
<dbReference type="SUPFAM" id="SSF51905">
    <property type="entry name" value="FAD/NAD(P)-binding domain"/>
    <property type="match status" value="1"/>
</dbReference>
<dbReference type="Proteomes" id="UP001165561">
    <property type="component" value="Unassembled WGS sequence"/>
</dbReference>
<evidence type="ECO:0000313" key="2">
    <source>
        <dbReference type="EMBL" id="MDD9206185.1"/>
    </source>
</evidence>